<organism evidence="2 3">
    <name type="scientific">Crepidotus variabilis</name>
    <dbReference type="NCBI Taxonomy" id="179855"/>
    <lineage>
        <taxon>Eukaryota</taxon>
        <taxon>Fungi</taxon>
        <taxon>Dikarya</taxon>
        <taxon>Basidiomycota</taxon>
        <taxon>Agaricomycotina</taxon>
        <taxon>Agaricomycetes</taxon>
        <taxon>Agaricomycetidae</taxon>
        <taxon>Agaricales</taxon>
        <taxon>Agaricineae</taxon>
        <taxon>Crepidotaceae</taxon>
        <taxon>Crepidotus</taxon>
    </lineage>
</organism>
<feature type="region of interest" description="Disordered" evidence="1">
    <location>
        <begin position="167"/>
        <end position="187"/>
    </location>
</feature>
<dbReference type="AlphaFoldDB" id="A0A9P6E3S6"/>
<gene>
    <name evidence="2" type="ORF">CPB83DRAFT_900017</name>
</gene>
<sequence>MAHVEEVICEHQPLTRRLMLGIVKGQDAGGSRLRRPAKIVRLHPYHLARNTEARLVPLARGLLAFAYFAPVDLIFYSSLTAEMPAYSSIVSACEATTKTSRLQLPVKPTKVHPLSASGKNKTITAELKDALLNIRPQQGFAGAVVVAPGDAGEMASAGSAGGVSRACARSAGTSRGGGSRARPVSADGAGEAVGGLCGEGVNVDDGGGGAGGGGIAGGYAEVAVMVTVDVLVVDDDDEEEQEQD</sequence>
<comment type="caution">
    <text evidence="2">The sequence shown here is derived from an EMBL/GenBank/DDBJ whole genome shotgun (WGS) entry which is preliminary data.</text>
</comment>
<accession>A0A9P6E3S6</accession>
<dbReference type="Proteomes" id="UP000807306">
    <property type="component" value="Unassembled WGS sequence"/>
</dbReference>
<evidence type="ECO:0000256" key="1">
    <source>
        <dbReference type="SAM" id="MobiDB-lite"/>
    </source>
</evidence>
<name>A0A9P6E3S6_9AGAR</name>
<keyword evidence="3" id="KW-1185">Reference proteome</keyword>
<protein>
    <submittedName>
        <fullName evidence="2">Uncharacterized protein</fullName>
    </submittedName>
</protein>
<reference evidence="2" key="1">
    <citation type="submission" date="2020-11" db="EMBL/GenBank/DDBJ databases">
        <authorList>
            <consortium name="DOE Joint Genome Institute"/>
            <person name="Ahrendt S."/>
            <person name="Riley R."/>
            <person name="Andreopoulos W."/>
            <person name="Labutti K."/>
            <person name="Pangilinan J."/>
            <person name="Ruiz-Duenas F.J."/>
            <person name="Barrasa J.M."/>
            <person name="Sanchez-Garcia M."/>
            <person name="Camarero S."/>
            <person name="Miyauchi S."/>
            <person name="Serrano A."/>
            <person name="Linde D."/>
            <person name="Babiker R."/>
            <person name="Drula E."/>
            <person name="Ayuso-Fernandez I."/>
            <person name="Pacheco R."/>
            <person name="Padilla G."/>
            <person name="Ferreira P."/>
            <person name="Barriuso J."/>
            <person name="Kellner H."/>
            <person name="Castanera R."/>
            <person name="Alfaro M."/>
            <person name="Ramirez L."/>
            <person name="Pisabarro A.G."/>
            <person name="Kuo A."/>
            <person name="Tritt A."/>
            <person name="Lipzen A."/>
            <person name="He G."/>
            <person name="Yan M."/>
            <person name="Ng V."/>
            <person name="Cullen D."/>
            <person name="Martin F."/>
            <person name="Rosso M.-N."/>
            <person name="Henrissat B."/>
            <person name="Hibbett D."/>
            <person name="Martinez A.T."/>
            <person name="Grigoriev I.V."/>
        </authorList>
    </citation>
    <scope>NUCLEOTIDE SEQUENCE</scope>
    <source>
        <strain evidence="2">CBS 506.95</strain>
    </source>
</reference>
<evidence type="ECO:0000313" key="3">
    <source>
        <dbReference type="Proteomes" id="UP000807306"/>
    </source>
</evidence>
<proteinExistence type="predicted"/>
<dbReference type="OrthoDB" id="3054009at2759"/>
<evidence type="ECO:0000313" key="2">
    <source>
        <dbReference type="EMBL" id="KAF9522014.1"/>
    </source>
</evidence>
<dbReference type="EMBL" id="MU157966">
    <property type="protein sequence ID" value="KAF9522014.1"/>
    <property type="molecule type" value="Genomic_DNA"/>
</dbReference>